<keyword evidence="2" id="KW-1185">Reference proteome</keyword>
<sequence>METKRIEIAILIRTGHDTSSIIYEVNVSKATVCRVRKRLADGDDLKDKLCS</sequence>
<dbReference type="InterPro" id="IPR038116">
    <property type="entry name" value="TrpR-like_sf"/>
</dbReference>
<dbReference type="AlphaFoldDB" id="A0A7T8JW51"/>
<organism evidence="1 2">
    <name type="scientific">Caligus rogercresseyi</name>
    <name type="common">Sea louse</name>
    <dbReference type="NCBI Taxonomy" id="217165"/>
    <lineage>
        <taxon>Eukaryota</taxon>
        <taxon>Metazoa</taxon>
        <taxon>Ecdysozoa</taxon>
        <taxon>Arthropoda</taxon>
        <taxon>Crustacea</taxon>
        <taxon>Multicrustacea</taxon>
        <taxon>Hexanauplia</taxon>
        <taxon>Copepoda</taxon>
        <taxon>Siphonostomatoida</taxon>
        <taxon>Caligidae</taxon>
        <taxon>Caligus</taxon>
    </lineage>
</organism>
<name>A0A7T8JW51_CALRO</name>
<dbReference type="Gene3D" id="1.10.1270.10">
    <property type="entry name" value="TrpR-like"/>
    <property type="match status" value="1"/>
</dbReference>
<dbReference type="Proteomes" id="UP000595437">
    <property type="component" value="Chromosome 12"/>
</dbReference>
<dbReference type="EMBL" id="CP045901">
    <property type="protein sequence ID" value="QQP37253.1"/>
    <property type="molecule type" value="Genomic_DNA"/>
</dbReference>
<evidence type="ECO:0000313" key="1">
    <source>
        <dbReference type="EMBL" id="QQP37253.1"/>
    </source>
</evidence>
<feature type="non-terminal residue" evidence="1">
    <location>
        <position position="51"/>
    </location>
</feature>
<gene>
    <name evidence="1" type="ORF">FKW44_017462</name>
</gene>
<protein>
    <submittedName>
        <fullName evidence="1">Uncharacterized protein</fullName>
    </submittedName>
</protein>
<proteinExistence type="predicted"/>
<evidence type="ECO:0000313" key="2">
    <source>
        <dbReference type="Proteomes" id="UP000595437"/>
    </source>
</evidence>
<accession>A0A7T8JW51</accession>
<reference evidence="2" key="1">
    <citation type="submission" date="2021-01" db="EMBL/GenBank/DDBJ databases">
        <title>Caligus Genome Assembly.</title>
        <authorList>
            <person name="Gallardo-Escarate C."/>
        </authorList>
    </citation>
    <scope>NUCLEOTIDE SEQUENCE [LARGE SCALE GENOMIC DNA]</scope>
</reference>